<protein>
    <recommendedName>
        <fullName evidence="2">KHDRBS Qua1 domain-containing protein</fullName>
    </recommendedName>
</protein>
<organism evidence="3 4">
    <name type="scientific">Pleuronectes platessa</name>
    <name type="common">European plaice</name>
    <dbReference type="NCBI Taxonomy" id="8262"/>
    <lineage>
        <taxon>Eukaryota</taxon>
        <taxon>Metazoa</taxon>
        <taxon>Chordata</taxon>
        <taxon>Craniata</taxon>
        <taxon>Vertebrata</taxon>
        <taxon>Euteleostomi</taxon>
        <taxon>Actinopterygii</taxon>
        <taxon>Neopterygii</taxon>
        <taxon>Teleostei</taxon>
        <taxon>Neoteleostei</taxon>
        <taxon>Acanthomorphata</taxon>
        <taxon>Carangaria</taxon>
        <taxon>Pleuronectiformes</taxon>
        <taxon>Pleuronectoidei</taxon>
        <taxon>Pleuronectidae</taxon>
        <taxon>Pleuronectes</taxon>
    </lineage>
</organism>
<dbReference type="Proteomes" id="UP001153269">
    <property type="component" value="Unassembled WGS sequence"/>
</dbReference>
<dbReference type="EMBL" id="CADEAL010004314">
    <property type="protein sequence ID" value="CAB1456848.1"/>
    <property type="molecule type" value="Genomic_DNA"/>
</dbReference>
<dbReference type="InterPro" id="IPR032571">
    <property type="entry name" value="Qua1_dom"/>
</dbReference>
<feature type="region of interest" description="Disordered" evidence="1">
    <location>
        <begin position="18"/>
        <end position="85"/>
    </location>
</feature>
<comment type="caution">
    <text evidence="3">The sequence shown here is derived from an EMBL/GenBank/DDBJ whole genome shotgun (WGS) entry which is preliminary data.</text>
</comment>
<sequence>MCGAAFALEQSVHTADSSALAAVAPPPLHRPTNGRQSLRAELRRDQRRLHRDFVPREERQPRTGCDAQSGSVHPSTRSRDKSSRSHLTRSPCVCARESAPERVFSVRTERCSRSANDSISRLVGFSRCSPETFGGVLTWSCVDADSKFLLLFFFLCIVLYLNNTRVAELEPEVQDDMESEKYLPELMAEKDTMDPSFLHSLRLLDQGKCPVVCGRGWWGVRATAG</sequence>
<gene>
    <name evidence="3" type="ORF">PLEPLA_LOCUS44643</name>
</gene>
<reference evidence="3" key="1">
    <citation type="submission" date="2020-03" db="EMBL/GenBank/DDBJ databases">
        <authorList>
            <person name="Weist P."/>
        </authorList>
    </citation>
    <scope>NUCLEOTIDE SEQUENCE</scope>
</reference>
<dbReference type="Pfam" id="PF16274">
    <property type="entry name" value="Qua1"/>
    <property type="match status" value="1"/>
</dbReference>
<proteinExistence type="predicted"/>
<feature type="domain" description="KHDRBS Qua1" evidence="2">
    <location>
        <begin position="181"/>
        <end position="205"/>
    </location>
</feature>
<keyword evidence="4" id="KW-1185">Reference proteome</keyword>
<evidence type="ECO:0000313" key="3">
    <source>
        <dbReference type="EMBL" id="CAB1456848.1"/>
    </source>
</evidence>
<dbReference type="AlphaFoldDB" id="A0A9N7VX84"/>
<evidence type="ECO:0000313" key="4">
    <source>
        <dbReference type="Proteomes" id="UP001153269"/>
    </source>
</evidence>
<name>A0A9N7VX84_PLEPL</name>
<accession>A0A9N7VX84</accession>
<feature type="compositionally biased region" description="Polar residues" evidence="1">
    <location>
        <begin position="66"/>
        <end position="75"/>
    </location>
</feature>
<evidence type="ECO:0000256" key="1">
    <source>
        <dbReference type="SAM" id="MobiDB-lite"/>
    </source>
</evidence>
<evidence type="ECO:0000259" key="2">
    <source>
        <dbReference type="Pfam" id="PF16274"/>
    </source>
</evidence>
<feature type="compositionally biased region" description="Basic and acidic residues" evidence="1">
    <location>
        <begin position="51"/>
        <end position="61"/>
    </location>
</feature>